<evidence type="ECO:0000259" key="9">
    <source>
        <dbReference type="PROSITE" id="PS51178"/>
    </source>
</evidence>
<evidence type="ECO:0000256" key="5">
    <source>
        <dbReference type="ARBA" id="ARBA00023136"/>
    </source>
</evidence>
<feature type="compositionally biased region" description="Basic and acidic residues" evidence="7">
    <location>
        <begin position="721"/>
        <end position="744"/>
    </location>
</feature>
<dbReference type="PANTHER" id="PTHR30627">
    <property type="entry name" value="PEPTIDOGLYCAN D,D-TRANSPEPTIDASE"/>
    <property type="match status" value="1"/>
</dbReference>
<keyword evidence="8" id="KW-1133">Transmembrane helix</keyword>
<feature type="transmembrane region" description="Helical" evidence="8">
    <location>
        <begin position="12"/>
        <end position="32"/>
    </location>
</feature>
<dbReference type="GO" id="GO:0071555">
    <property type="term" value="P:cell wall organization"/>
    <property type="evidence" value="ECO:0007669"/>
    <property type="project" value="TreeGrafter"/>
</dbReference>
<dbReference type="Gene3D" id="2.20.70.70">
    <property type="match status" value="1"/>
</dbReference>
<dbReference type="InterPro" id="IPR036138">
    <property type="entry name" value="PBP_dimer_sf"/>
</dbReference>
<feature type="region of interest" description="Disordered" evidence="7">
    <location>
        <begin position="719"/>
        <end position="744"/>
    </location>
</feature>
<dbReference type="Pfam" id="PF03717">
    <property type="entry name" value="PBP_dimer"/>
    <property type="match status" value="1"/>
</dbReference>
<comment type="catalytic activity">
    <reaction evidence="6">
        <text>Preferential cleavage: (Ac)2-L-Lys-D-Ala-|-D-Ala. Also transpeptidation of peptidyl-alanyl moieties that are N-acyl substituents of D-alanine.</text>
        <dbReference type="EC" id="3.4.16.4"/>
    </reaction>
</comment>
<feature type="domain" description="PASTA" evidence="9">
    <location>
        <begin position="594"/>
        <end position="660"/>
    </location>
</feature>
<dbReference type="PANTHER" id="PTHR30627:SF26">
    <property type="entry name" value="PENICILLIN-BINDING PROTEIN 2B"/>
    <property type="match status" value="1"/>
</dbReference>
<dbReference type="CDD" id="cd06575">
    <property type="entry name" value="PASTA_Pbp2x-like_2"/>
    <property type="match status" value="1"/>
</dbReference>
<dbReference type="UniPathway" id="UPA00219"/>
<evidence type="ECO:0000256" key="7">
    <source>
        <dbReference type="SAM" id="MobiDB-lite"/>
    </source>
</evidence>
<evidence type="ECO:0000313" key="11">
    <source>
        <dbReference type="Proteomes" id="UP000276770"/>
    </source>
</evidence>
<dbReference type="GO" id="GO:0005886">
    <property type="term" value="C:plasma membrane"/>
    <property type="evidence" value="ECO:0007669"/>
    <property type="project" value="TreeGrafter"/>
</dbReference>
<dbReference type="GO" id="GO:0009252">
    <property type="term" value="P:peptidoglycan biosynthetic process"/>
    <property type="evidence" value="ECO:0007669"/>
    <property type="project" value="UniProtKB-UniPathway"/>
</dbReference>
<dbReference type="InterPro" id="IPR005311">
    <property type="entry name" value="PBP_dimer"/>
</dbReference>
<dbReference type="InterPro" id="IPR012338">
    <property type="entry name" value="Beta-lactam/transpept-like"/>
</dbReference>
<comment type="subcellular location">
    <subcellularLocation>
        <location evidence="1">Membrane</location>
    </subcellularLocation>
</comment>
<evidence type="ECO:0000256" key="4">
    <source>
        <dbReference type="ARBA" id="ARBA00012448"/>
    </source>
</evidence>
<dbReference type="SMART" id="SM00740">
    <property type="entry name" value="PASTA"/>
    <property type="match status" value="2"/>
</dbReference>
<dbReference type="Proteomes" id="UP000276770">
    <property type="component" value="Unassembled WGS sequence"/>
</dbReference>
<dbReference type="Gene3D" id="3.90.1310.10">
    <property type="entry name" value="Penicillin-binding protein 2a (Domain 2)"/>
    <property type="match status" value="1"/>
</dbReference>
<dbReference type="SUPFAM" id="SSF56601">
    <property type="entry name" value="beta-lactamase/transpeptidase-like"/>
    <property type="match status" value="1"/>
</dbReference>
<dbReference type="Gene3D" id="3.40.710.10">
    <property type="entry name" value="DD-peptidase/beta-lactamase superfamily"/>
    <property type="match status" value="1"/>
</dbReference>
<dbReference type="InterPro" id="IPR005543">
    <property type="entry name" value="PASTA_dom"/>
</dbReference>
<dbReference type="OrthoDB" id="9804124at2"/>
<dbReference type="GO" id="GO:0009002">
    <property type="term" value="F:serine-type D-Ala-D-Ala carboxypeptidase activity"/>
    <property type="evidence" value="ECO:0007669"/>
    <property type="project" value="UniProtKB-EC"/>
</dbReference>
<keyword evidence="8" id="KW-0812">Transmembrane</keyword>
<comment type="caution">
    <text evidence="10">The sequence shown here is derived from an EMBL/GenBank/DDBJ whole genome shotgun (WGS) entry which is preliminary data.</text>
</comment>
<dbReference type="EMBL" id="RCVZ01000005">
    <property type="protein sequence ID" value="RLQ95835.1"/>
    <property type="molecule type" value="Genomic_DNA"/>
</dbReference>
<evidence type="ECO:0000256" key="8">
    <source>
        <dbReference type="SAM" id="Phobius"/>
    </source>
</evidence>
<dbReference type="Pfam" id="PF00905">
    <property type="entry name" value="Transpeptidase"/>
    <property type="match status" value="1"/>
</dbReference>
<evidence type="ECO:0000256" key="2">
    <source>
        <dbReference type="ARBA" id="ARBA00004752"/>
    </source>
</evidence>
<dbReference type="CDD" id="cd06576">
    <property type="entry name" value="PASTA_Pbp2x-like_1"/>
    <property type="match status" value="1"/>
</dbReference>
<dbReference type="InterPro" id="IPR050515">
    <property type="entry name" value="Beta-lactam/transpept"/>
</dbReference>
<comment type="similarity">
    <text evidence="3">Belongs to the transpeptidase family.</text>
</comment>
<dbReference type="FunFam" id="3.40.710.10:FF:000026">
    <property type="entry name" value="Penicillin-binding protein 1"/>
    <property type="match status" value="1"/>
</dbReference>
<dbReference type="AlphaFoldDB" id="A0A3L7JZU1"/>
<dbReference type="Pfam" id="PF03793">
    <property type="entry name" value="PASTA"/>
    <property type="match status" value="2"/>
</dbReference>
<keyword evidence="5 8" id="KW-0472">Membrane</keyword>
<dbReference type="Gene3D" id="3.30.70.2110">
    <property type="match status" value="1"/>
</dbReference>
<dbReference type="PROSITE" id="PS51178">
    <property type="entry name" value="PASTA"/>
    <property type="match status" value="1"/>
</dbReference>
<organism evidence="10 11">
    <name type="scientific">Falsibacillus albus</name>
    <dbReference type="NCBI Taxonomy" id="2478915"/>
    <lineage>
        <taxon>Bacteria</taxon>
        <taxon>Bacillati</taxon>
        <taxon>Bacillota</taxon>
        <taxon>Bacilli</taxon>
        <taxon>Bacillales</taxon>
        <taxon>Bacillaceae</taxon>
        <taxon>Falsibacillus</taxon>
    </lineage>
</organism>
<dbReference type="EC" id="3.4.16.4" evidence="4"/>
<proteinExistence type="inferred from homology"/>
<evidence type="ECO:0000313" key="10">
    <source>
        <dbReference type="EMBL" id="RLQ95835.1"/>
    </source>
</evidence>
<sequence length="744" mass="82309">MKSNKVNRNVGAAVLFLIFGLLFFVLIVRFLTIQITGQVEGKALAAKAAHKYLRSEILDAKRGTIFDQNGEVIAEDTDSFSLVAILDKKMTTDPDHPHNVVDPKMTAEKLSKYIDMSESEIYDILNKKGRFQVEFGSAGRDISVETKKKIEAEHLPGITFKRESKRFYPNGVFASHLIGYAQKEEDKDGKVKTIGKMGIEKSFNSILSGKDGTLQYDSDLWGYLLPNKKEMVKKPQNGSDIYMTLDKKIQTFLEDSMNQVEEKYKPKKMVAIVADPKTGKILAMSQRPTFHPSTREGIADNWHNLNVESQYEPGSTMKVFTLSAAVESGAFDPNERYQSGTYYVGKSPIRDHNWGAGWGKITYLEGVQRSSNVAFVKLLEKMGDDTFKDYLNRFGFGQPTGIDLPNEASGNILFKYPIERATTAFGQGTTVTPMQMIQGMTAIANNGTMMKPYVVDKIVNPNTKEVKKTQPEVAGHPIKPETAKKVRDILGTVVTAEHGTGHSYALDGYSVAGKTGTAQIPDPKTGKYMTGNDNYIFSFAGMAPKDDPQLIMYVAVQQPHLQQNEEGLPDSGSVPVSMIFNPVMKSSLQYMNIKPEKNISAKITKVPDFKGQNIGSIPDNMKKDGIDLVKLGNGTTITEQLPAPGSNLLEGEKVVVKTNGPMNLPNMTGWSKRDVLKVAELENLKLNTMGSGYVVSQNLKPDSPVVEGDHLVVNFMTPEQVRTKKENDKIAKEKQKGEEATPQD</sequence>
<evidence type="ECO:0000256" key="1">
    <source>
        <dbReference type="ARBA" id="ARBA00004370"/>
    </source>
</evidence>
<evidence type="ECO:0000256" key="6">
    <source>
        <dbReference type="ARBA" id="ARBA00034000"/>
    </source>
</evidence>
<dbReference type="SUPFAM" id="SSF54184">
    <property type="entry name" value="Penicillin-binding protein 2x (pbp-2x), c-terminal domain"/>
    <property type="match status" value="2"/>
</dbReference>
<reference evidence="10 11" key="1">
    <citation type="submission" date="2018-10" db="EMBL/GenBank/DDBJ databases">
        <title>Falsibacillus sp. genome draft.</title>
        <authorList>
            <person name="Shi S."/>
        </authorList>
    </citation>
    <scope>NUCLEOTIDE SEQUENCE [LARGE SCALE GENOMIC DNA]</scope>
    <source>
        <strain evidence="10 11">GY 10110</strain>
    </source>
</reference>
<gene>
    <name evidence="10" type="ORF">D9X91_09455</name>
</gene>
<dbReference type="RefSeq" id="WP_121680360.1">
    <property type="nucleotide sequence ID" value="NZ_RCVZ01000005.1"/>
</dbReference>
<accession>A0A3L7JZU1</accession>
<evidence type="ECO:0000256" key="3">
    <source>
        <dbReference type="ARBA" id="ARBA00007171"/>
    </source>
</evidence>
<protein>
    <recommendedName>
        <fullName evidence="4">serine-type D-Ala-D-Ala carboxypeptidase</fullName>
        <ecNumber evidence="4">3.4.16.4</ecNumber>
    </recommendedName>
</protein>
<dbReference type="InterPro" id="IPR001460">
    <property type="entry name" value="PCN-bd_Tpept"/>
</dbReference>
<dbReference type="SUPFAM" id="SSF56519">
    <property type="entry name" value="Penicillin binding protein dimerisation domain"/>
    <property type="match status" value="1"/>
</dbReference>
<comment type="pathway">
    <text evidence="2">Cell wall biogenesis; peptidoglycan biosynthesis.</text>
</comment>
<dbReference type="GO" id="GO:0008658">
    <property type="term" value="F:penicillin binding"/>
    <property type="evidence" value="ECO:0007669"/>
    <property type="project" value="InterPro"/>
</dbReference>
<keyword evidence="11" id="KW-1185">Reference proteome</keyword>
<name>A0A3L7JZU1_9BACI</name>